<dbReference type="RefSeq" id="WP_069377816.1">
    <property type="nucleotide sequence ID" value="NZ_CP017141.1"/>
</dbReference>
<dbReference type="NCBIfam" id="TIGR04131">
    <property type="entry name" value="Bac_Flav_CTERM"/>
    <property type="match status" value="1"/>
</dbReference>
<keyword evidence="3" id="KW-1185">Reference proteome</keyword>
<evidence type="ECO:0000313" key="2">
    <source>
        <dbReference type="EMBL" id="AOM76120.1"/>
    </source>
</evidence>
<keyword evidence="1" id="KW-0732">Signal</keyword>
<sequence length="636" mass="68390">MNKTIYIIYLSCFLIFSNKAISQICQGSFGDPVVQIDFGRGSSFFGPSLGTNTNYTYMAFGSPPDGSYTIEKSVNSGGAWHLLPDHTPNDPDGYLMMVNASYAPGIFYATDVTTDLCPNTTYEFAAWVSNLLKSPGIKPNLTFMVLTMDDQVLSSYSTGDIPESSQPAWKQYGFLFRTTGNVTRVKIKIINNAPGGVGNDLALDDITFRPCGPKITADIDNSGLTEKTICENENTAVSISTQVAGSASLRYLWQRNSGTGWVDLNNETTRQLTIPPQSLPPGKYEYRMMAAEVNNFNSPACRTASPIVTLKVNPAPKPGLTSQQSVCIGNKINLNVDGIADTYLWTGPGNYRSNLKSPVIENASLAHAGTYQVTMVNSGTCSAVAQINVSVIPPPVAAVDAQSVSICEGASIALKASGGTTYKWTPSVGLSAANIPNPIASPTITTVYNVAVSNGACESTTYVIVNVHKKATTDAGNNRSIIEGQPITLEGKVSGDHITYFWTPSNYLDDPAKLNPVASPPEDITYTLNVWSEKGCPGSSSSVSIKVFKKLNIPNTITPNGDGINDVWNIGALEAYPDAEIKVLNRYGERVYSSTSAHKTWDGRYKGVNVPVGTYYYLINLHNGQKILTGPITVLR</sequence>
<dbReference type="Pfam" id="PF13585">
    <property type="entry name" value="CHU_C"/>
    <property type="match status" value="1"/>
</dbReference>
<evidence type="ECO:0000313" key="3">
    <source>
        <dbReference type="Proteomes" id="UP000094313"/>
    </source>
</evidence>
<feature type="chain" id="PRO_5009098282" description="Gliding motility-associated C-terminal domain-containing protein" evidence="1">
    <location>
        <begin position="23"/>
        <end position="636"/>
    </location>
</feature>
<accession>A0A1D7QBN8</accession>
<dbReference type="Gene3D" id="2.60.120.260">
    <property type="entry name" value="Galactose-binding domain-like"/>
    <property type="match status" value="1"/>
</dbReference>
<dbReference type="EMBL" id="CP017141">
    <property type="protein sequence ID" value="AOM76120.1"/>
    <property type="molecule type" value="Genomic_DNA"/>
</dbReference>
<evidence type="ECO:0008006" key="4">
    <source>
        <dbReference type="Google" id="ProtNLM"/>
    </source>
</evidence>
<dbReference type="InterPro" id="IPR013783">
    <property type="entry name" value="Ig-like_fold"/>
</dbReference>
<dbReference type="Proteomes" id="UP000094313">
    <property type="component" value="Chromosome"/>
</dbReference>
<evidence type="ECO:0000256" key="1">
    <source>
        <dbReference type="SAM" id="SignalP"/>
    </source>
</evidence>
<dbReference type="KEGG" id="psty:BFS30_02405"/>
<dbReference type="AlphaFoldDB" id="A0A1D7QBN8"/>
<name>A0A1D7QBN8_9SPHI</name>
<proteinExistence type="predicted"/>
<dbReference type="Gene3D" id="2.60.40.10">
    <property type="entry name" value="Immunoglobulins"/>
    <property type="match status" value="1"/>
</dbReference>
<organism evidence="2 3">
    <name type="scientific">Pedobacter steynii</name>
    <dbReference type="NCBI Taxonomy" id="430522"/>
    <lineage>
        <taxon>Bacteria</taxon>
        <taxon>Pseudomonadati</taxon>
        <taxon>Bacteroidota</taxon>
        <taxon>Sphingobacteriia</taxon>
        <taxon>Sphingobacteriales</taxon>
        <taxon>Sphingobacteriaceae</taxon>
        <taxon>Pedobacter</taxon>
    </lineage>
</organism>
<dbReference type="OrthoDB" id="1652165at2"/>
<dbReference type="InterPro" id="IPR026341">
    <property type="entry name" value="T9SS_type_B"/>
</dbReference>
<reference evidence="2 3" key="1">
    <citation type="submission" date="2016-08" db="EMBL/GenBank/DDBJ databases">
        <authorList>
            <person name="Seilhamer J.J."/>
        </authorList>
    </citation>
    <scope>NUCLEOTIDE SEQUENCE [LARGE SCALE GENOMIC DNA]</scope>
    <source>
        <strain evidence="2 3">DX4</strain>
    </source>
</reference>
<gene>
    <name evidence="2" type="ORF">BFS30_02405</name>
</gene>
<feature type="signal peptide" evidence="1">
    <location>
        <begin position="1"/>
        <end position="22"/>
    </location>
</feature>
<protein>
    <recommendedName>
        <fullName evidence="4">Gliding motility-associated C-terminal domain-containing protein</fullName>
    </recommendedName>
</protein>